<keyword evidence="1" id="KW-1133">Transmembrane helix</keyword>
<accession>A0A7W7Y997</accession>
<dbReference type="AlphaFoldDB" id="A0A7W7Y997"/>
<gene>
    <name evidence="2" type="ORF">HNQ65_001586</name>
</gene>
<proteinExistence type="predicted"/>
<comment type="caution">
    <text evidence="2">The sequence shown here is derived from an EMBL/GenBank/DDBJ whole genome shotgun (WGS) entry which is preliminary data.</text>
</comment>
<name>A0A7W7Y997_9BACT</name>
<feature type="transmembrane region" description="Helical" evidence="1">
    <location>
        <begin position="13"/>
        <end position="34"/>
    </location>
</feature>
<evidence type="ECO:0000256" key="1">
    <source>
        <dbReference type="SAM" id="Phobius"/>
    </source>
</evidence>
<dbReference type="Proteomes" id="UP000590740">
    <property type="component" value="Unassembled WGS sequence"/>
</dbReference>
<keyword evidence="1" id="KW-0472">Membrane</keyword>
<dbReference type="RefSeq" id="WP_184338938.1">
    <property type="nucleotide sequence ID" value="NZ_JACHIG010000002.1"/>
</dbReference>
<sequence length="51" mass="5884">MYKRIIYDSALDWVPYLAFGVTAAVFLLFVIRAIKLRKESADQLSHLPLDD</sequence>
<dbReference type="EMBL" id="JACHIG010000002">
    <property type="protein sequence ID" value="MBB5032018.1"/>
    <property type="molecule type" value="Genomic_DNA"/>
</dbReference>
<organism evidence="2 3">
    <name type="scientific">Prosthecobacter vanneervenii</name>
    <dbReference type="NCBI Taxonomy" id="48466"/>
    <lineage>
        <taxon>Bacteria</taxon>
        <taxon>Pseudomonadati</taxon>
        <taxon>Verrucomicrobiota</taxon>
        <taxon>Verrucomicrobiia</taxon>
        <taxon>Verrucomicrobiales</taxon>
        <taxon>Verrucomicrobiaceae</taxon>
        <taxon>Prosthecobacter</taxon>
    </lineage>
</organism>
<evidence type="ECO:0000313" key="2">
    <source>
        <dbReference type="EMBL" id="MBB5032018.1"/>
    </source>
</evidence>
<keyword evidence="3" id="KW-1185">Reference proteome</keyword>
<keyword evidence="1" id="KW-0812">Transmembrane</keyword>
<protein>
    <submittedName>
        <fullName evidence="2">Uncharacterized protein</fullName>
    </submittedName>
</protein>
<reference evidence="2 3" key="1">
    <citation type="submission" date="2020-08" db="EMBL/GenBank/DDBJ databases">
        <title>Genomic Encyclopedia of Type Strains, Phase IV (KMG-IV): sequencing the most valuable type-strain genomes for metagenomic binning, comparative biology and taxonomic classification.</title>
        <authorList>
            <person name="Goeker M."/>
        </authorList>
    </citation>
    <scope>NUCLEOTIDE SEQUENCE [LARGE SCALE GENOMIC DNA]</scope>
    <source>
        <strain evidence="2 3">DSM 12252</strain>
    </source>
</reference>
<evidence type="ECO:0000313" key="3">
    <source>
        <dbReference type="Proteomes" id="UP000590740"/>
    </source>
</evidence>